<evidence type="ECO:0000259" key="10">
    <source>
        <dbReference type="PROSITE" id="PS50918"/>
    </source>
</evidence>
<dbReference type="EC" id="2.3.2.27" evidence="4"/>
<dbReference type="InterPro" id="IPR039398">
    <property type="entry name" value="Deltex_fam"/>
</dbReference>
<feature type="domain" description="WWE" evidence="10">
    <location>
        <begin position="72"/>
        <end position="148"/>
    </location>
</feature>
<keyword evidence="5" id="KW-0808">Transferase</keyword>
<dbReference type="AlphaFoldDB" id="A0A1Y1IL21"/>
<dbReference type="CDD" id="cd09633">
    <property type="entry name" value="Deltex_C"/>
    <property type="match status" value="1"/>
</dbReference>
<dbReference type="PROSITE" id="PS50918">
    <property type="entry name" value="WWE"/>
    <property type="match status" value="1"/>
</dbReference>
<dbReference type="GO" id="GO:0016567">
    <property type="term" value="P:protein ubiquitination"/>
    <property type="evidence" value="ECO:0000318"/>
    <property type="project" value="GO_Central"/>
</dbReference>
<dbReference type="SMART" id="SM00184">
    <property type="entry name" value="RING"/>
    <property type="match status" value="1"/>
</dbReference>
<comment type="pathway">
    <text evidence="2">Protein modification; protein ubiquitination.</text>
</comment>
<gene>
    <name evidence="11" type="ORF">KFL_006940010</name>
</gene>
<evidence type="ECO:0000256" key="2">
    <source>
        <dbReference type="ARBA" id="ARBA00004906"/>
    </source>
</evidence>
<reference evidence="11 12" key="1">
    <citation type="journal article" date="2014" name="Nat. Commun.">
        <title>Klebsormidium flaccidum genome reveals primary factors for plant terrestrial adaptation.</title>
        <authorList>
            <person name="Hori K."/>
            <person name="Maruyama F."/>
            <person name="Fujisawa T."/>
            <person name="Togashi T."/>
            <person name="Yamamoto N."/>
            <person name="Seo M."/>
            <person name="Sato S."/>
            <person name="Yamada T."/>
            <person name="Mori H."/>
            <person name="Tajima N."/>
            <person name="Moriyama T."/>
            <person name="Ikeuchi M."/>
            <person name="Watanabe M."/>
            <person name="Wada H."/>
            <person name="Kobayashi K."/>
            <person name="Saito M."/>
            <person name="Masuda T."/>
            <person name="Sasaki-Sekimoto Y."/>
            <person name="Mashiguchi K."/>
            <person name="Awai K."/>
            <person name="Shimojima M."/>
            <person name="Masuda S."/>
            <person name="Iwai M."/>
            <person name="Nobusawa T."/>
            <person name="Narise T."/>
            <person name="Kondo S."/>
            <person name="Saito H."/>
            <person name="Sato R."/>
            <person name="Murakawa M."/>
            <person name="Ihara Y."/>
            <person name="Oshima-Yamada Y."/>
            <person name="Ohtaka K."/>
            <person name="Satoh M."/>
            <person name="Sonobe K."/>
            <person name="Ishii M."/>
            <person name="Ohtani R."/>
            <person name="Kanamori-Sato M."/>
            <person name="Honoki R."/>
            <person name="Miyazaki D."/>
            <person name="Mochizuki H."/>
            <person name="Umetsu J."/>
            <person name="Higashi K."/>
            <person name="Shibata D."/>
            <person name="Kamiya Y."/>
            <person name="Sato N."/>
            <person name="Nakamura Y."/>
            <person name="Tabata S."/>
            <person name="Ida S."/>
            <person name="Kurokawa K."/>
            <person name="Ohta H."/>
        </authorList>
    </citation>
    <scope>NUCLEOTIDE SEQUENCE [LARGE SCALE GENOMIC DNA]</scope>
    <source>
        <strain evidence="11 12">NIES-2285</strain>
    </source>
</reference>
<proteinExistence type="inferred from homology"/>
<dbReference type="STRING" id="105231.A0A1Y1IL21"/>
<dbReference type="PANTHER" id="PTHR12622">
    <property type="entry name" value="DELTEX-RELATED"/>
    <property type="match status" value="1"/>
</dbReference>
<dbReference type="GO" id="GO:0007219">
    <property type="term" value="P:Notch signaling pathway"/>
    <property type="evidence" value="ECO:0000318"/>
    <property type="project" value="GO_Central"/>
</dbReference>
<dbReference type="OMA" id="QWWESER"/>
<dbReference type="Gene3D" id="3.30.40.10">
    <property type="entry name" value="Zinc/RING finger domain, C3HC4 (zinc finger)"/>
    <property type="match status" value="1"/>
</dbReference>
<evidence type="ECO:0000256" key="6">
    <source>
        <dbReference type="ARBA" id="ARBA00022723"/>
    </source>
</evidence>
<protein>
    <recommendedName>
        <fullName evidence="4">RING-type E3 ubiquitin transferase</fullName>
        <ecNumber evidence="4">2.3.2.27</ecNumber>
    </recommendedName>
</protein>
<dbReference type="UniPathway" id="UPA00143"/>
<dbReference type="OrthoDB" id="9984778at2759"/>
<feature type="domain" description="RING-type" evidence="9">
    <location>
        <begin position="251"/>
        <end position="291"/>
    </location>
</feature>
<name>A0A1Y1IL21_KLENI</name>
<comment type="similarity">
    <text evidence="3">Belongs to the Deltex family.</text>
</comment>
<keyword evidence="7" id="KW-0863">Zinc-finger</keyword>
<feature type="region of interest" description="Disordered" evidence="8">
    <location>
        <begin position="146"/>
        <end position="167"/>
    </location>
</feature>
<dbReference type="InterPro" id="IPR039396">
    <property type="entry name" value="Deltex_C"/>
</dbReference>
<dbReference type="InterPro" id="IPR013083">
    <property type="entry name" value="Znf_RING/FYVE/PHD"/>
</dbReference>
<evidence type="ECO:0000259" key="9">
    <source>
        <dbReference type="PROSITE" id="PS50089"/>
    </source>
</evidence>
<dbReference type="InterPro" id="IPR039399">
    <property type="entry name" value="Deltex_C_sf"/>
</dbReference>
<dbReference type="Pfam" id="PF18102">
    <property type="entry name" value="DTC"/>
    <property type="match status" value="1"/>
</dbReference>
<dbReference type="Pfam" id="PF13639">
    <property type="entry name" value="zf-RING_2"/>
    <property type="match status" value="1"/>
</dbReference>
<dbReference type="InterPro" id="IPR004170">
    <property type="entry name" value="WWE_dom"/>
</dbReference>
<keyword evidence="7" id="KW-0862">Zinc</keyword>
<feature type="region of interest" description="Disordered" evidence="8">
    <location>
        <begin position="189"/>
        <end position="231"/>
    </location>
</feature>
<comment type="catalytic activity">
    <reaction evidence="1">
        <text>S-ubiquitinyl-[E2 ubiquitin-conjugating enzyme]-L-cysteine + [acceptor protein]-L-lysine = [E2 ubiquitin-conjugating enzyme]-L-cysteine + N(6)-ubiquitinyl-[acceptor protein]-L-lysine.</text>
        <dbReference type="EC" id="2.3.2.27"/>
    </reaction>
</comment>
<evidence type="ECO:0000256" key="3">
    <source>
        <dbReference type="ARBA" id="ARBA00009413"/>
    </source>
</evidence>
<evidence type="ECO:0000256" key="5">
    <source>
        <dbReference type="ARBA" id="ARBA00022679"/>
    </source>
</evidence>
<dbReference type="PROSITE" id="PS50089">
    <property type="entry name" value="ZF_RING_2"/>
    <property type="match status" value="1"/>
</dbReference>
<dbReference type="GO" id="GO:0061630">
    <property type="term" value="F:ubiquitin protein ligase activity"/>
    <property type="evidence" value="ECO:0000318"/>
    <property type="project" value="GO_Central"/>
</dbReference>
<sequence>MATSVVHWERREDSGWQKYDDAATAAIKAAEGAGQGSVQIVDRGTTCQLVFAQEGPKQVNPITGYRRNARRIVNPIGSNPGQAAVQWEWFDGNNWEAYPPEISVRVEAAREAGEAECDFTTLYGQDFRIEFGVDAWQTINGKQQPVRKVTTTLSPPPSAPAPTPPAGGFLSNIAGMVLRRSARLAGLAPGAQVPGTSANAPPAGPSSPSTSSAKEPEDEDEAPLSAVDFPMDGSVHPSLLRTIKNPDDEDCVVCYESLRDKPAVRLMLCKHEYHLECIKKCFAQKPKCPTCMRAYGVRTGNQPENGTLTVKTYTYEQAKHACVALEGHEGSGVIVINYSFPHGVQGPNHPNPGTHYSGTNRVAYLVDDAQGREVLALLRTAFKRRLTFTVGRSQTTGRDNQVVWSGIHHKTHPYGGAAQHGYPDETYHARVKAELAEFGVTA</sequence>
<dbReference type="CDD" id="cd16448">
    <property type="entry name" value="RING-H2"/>
    <property type="match status" value="1"/>
</dbReference>
<dbReference type="EMBL" id="DF237643">
    <property type="protein sequence ID" value="GAQ90862.1"/>
    <property type="molecule type" value="Genomic_DNA"/>
</dbReference>
<dbReference type="GO" id="GO:0005654">
    <property type="term" value="C:nucleoplasm"/>
    <property type="evidence" value="ECO:0000318"/>
    <property type="project" value="GO_Central"/>
</dbReference>
<accession>A0A1Y1IL21</accession>
<dbReference type="GO" id="GO:0008270">
    <property type="term" value="F:zinc ion binding"/>
    <property type="evidence" value="ECO:0007669"/>
    <property type="project" value="UniProtKB-KW"/>
</dbReference>
<dbReference type="InterPro" id="IPR001841">
    <property type="entry name" value="Znf_RING"/>
</dbReference>
<dbReference type="InterPro" id="IPR037197">
    <property type="entry name" value="WWE_dom_sf"/>
</dbReference>
<dbReference type="Gene3D" id="3.30.390.130">
    <property type="match status" value="1"/>
</dbReference>
<evidence type="ECO:0000313" key="11">
    <source>
        <dbReference type="EMBL" id="GAQ90862.1"/>
    </source>
</evidence>
<evidence type="ECO:0000256" key="8">
    <source>
        <dbReference type="SAM" id="MobiDB-lite"/>
    </source>
</evidence>
<keyword evidence="6" id="KW-0479">Metal-binding</keyword>
<evidence type="ECO:0000256" key="1">
    <source>
        <dbReference type="ARBA" id="ARBA00000900"/>
    </source>
</evidence>
<keyword evidence="12" id="KW-1185">Reference proteome</keyword>
<organism evidence="11 12">
    <name type="scientific">Klebsormidium nitens</name>
    <name type="common">Green alga</name>
    <name type="synonym">Ulothrix nitens</name>
    <dbReference type="NCBI Taxonomy" id="105231"/>
    <lineage>
        <taxon>Eukaryota</taxon>
        <taxon>Viridiplantae</taxon>
        <taxon>Streptophyta</taxon>
        <taxon>Klebsormidiophyceae</taxon>
        <taxon>Klebsormidiales</taxon>
        <taxon>Klebsormidiaceae</taxon>
        <taxon>Klebsormidium</taxon>
    </lineage>
</organism>
<dbReference type="Proteomes" id="UP000054558">
    <property type="component" value="Unassembled WGS sequence"/>
</dbReference>
<dbReference type="SUPFAM" id="SSF117839">
    <property type="entry name" value="WWE domain"/>
    <property type="match status" value="2"/>
</dbReference>
<dbReference type="Pfam" id="PF02825">
    <property type="entry name" value="WWE"/>
    <property type="match status" value="1"/>
</dbReference>
<feature type="compositionally biased region" description="Pro residues" evidence="8">
    <location>
        <begin position="154"/>
        <end position="165"/>
    </location>
</feature>
<dbReference type="Gene3D" id="3.30.720.50">
    <property type="match status" value="1"/>
</dbReference>
<dbReference type="SUPFAM" id="SSF57850">
    <property type="entry name" value="RING/U-box"/>
    <property type="match status" value="1"/>
</dbReference>
<feature type="compositionally biased region" description="Low complexity" evidence="8">
    <location>
        <begin position="194"/>
        <end position="213"/>
    </location>
</feature>
<evidence type="ECO:0000256" key="7">
    <source>
        <dbReference type="PROSITE-ProRule" id="PRU00175"/>
    </source>
</evidence>
<evidence type="ECO:0000256" key="4">
    <source>
        <dbReference type="ARBA" id="ARBA00012483"/>
    </source>
</evidence>
<evidence type="ECO:0000313" key="12">
    <source>
        <dbReference type="Proteomes" id="UP000054558"/>
    </source>
</evidence>